<feature type="region of interest" description="Disordered" evidence="1">
    <location>
        <begin position="1"/>
        <end position="21"/>
    </location>
</feature>
<name>A0A7W3IRZ5_9ACTN</name>
<protein>
    <submittedName>
        <fullName evidence="2">Uncharacterized protein</fullName>
    </submittedName>
</protein>
<reference evidence="2 3" key="1">
    <citation type="submission" date="2020-07" db="EMBL/GenBank/DDBJ databases">
        <title>Sequencing the genomes of 1000 actinobacteria strains.</title>
        <authorList>
            <person name="Klenk H.-P."/>
        </authorList>
    </citation>
    <scope>NUCLEOTIDE SEQUENCE [LARGE SCALE GENOMIC DNA]</scope>
    <source>
        <strain evidence="2 3">DSM 100723</strain>
    </source>
</reference>
<organism evidence="2 3">
    <name type="scientific">Microlunatus kandeliicorticis</name>
    <dbReference type="NCBI Taxonomy" id="1759536"/>
    <lineage>
        <taxon>Bacteria</taxon>
        <taxon>Bacillati</taxon>
        <taxon>Actinomycetota</taxon>
        <taxon>Actinomycetes</taxon>
        <taxon>Propionibacteriales</taxon>
        <taxon>Propionibacteriaceae</taxon>
        <taxon>Microlunatus</taxon>
    </lineage>
</organism>
<evidence type="ECO:0000313" key="2">
    <source>
        <dbReference type="EMBL" id="MBA8794183.1"/>
    </source>
</evidence>
<gene>
    <name evidence="2" type="ORF">FHX74_001788</name>
</gene>
<feature type="region of interest" description="Disordered" evidence="1">
    <location>
        <begin position="40"/>
        <end position="59"/>
    </location>
</feature>
<dbReference type="EMBL" id="JACGWT010000002">
    <property type="protein sequence ID" value="MBA8794183.1"/>
    <property type="molecule type" value="Genomic_DNA"/>
</dbReference>
<evidence type="ECO:0000256" key="1">
    <source>
        <dbReference type="SAM" id="MobiDB-lite"/>
    </source>
</evidence>
<comment type="caution">
    <text evidence="2">The sequence shown here is derived from an EMBL/GenBank/DDBJ whole genome shotgun (WGS) entry which is preliminary data.</text>
</comment>
<feature type="compositionally biased region" description="Acidic residues" evidence="1">
    <location>
        <begin position="50"/>
        <end position="59"/>
    </location>
</feature>
<dbReference type="AlphaFoldDB" id="A0A7W3IRZ5"/>
<keyword evidence="3" id="KW-1185">Reference proteome</keyword>
<evidence type="ECO:0000313" key="3">
    <source>
        <dbReference type="Proteomes" id="UP000523079"/>
    </source>
</evidence>
<dbReference type="Proteomes" id="UP000523079">
    <property type="component" value="Unassembled WGS sequence"/>
</dbReference>
<accession>A0A7W3IRZ5</accession>
<sequence>MPRSTGEPGRRPGRSDGVVALTTWTVDRPALGTRCRLRAYLPEPGQRSEEEPEEDLEDAGPDAVLDLLDDLDRAWGPGGELEALARVPEGRRTELSWDTVLLLGRTEPPGLALDVPGHAATRTGPVLLPDVETRHALAAELLCCELMDAGALAARVDVGAYRSSANRGIRAVFAD</sequence>
<proteinExistence type="predicted"/>